<dbReference type="Gene3D" id="3.50.80.20">
    <property type="entry name" value="D-Ala-D-Ala carboxypeptidase C, peptidase S13"/>
    <property type="match status" value="1"/>
</dbReference>
<organism evidence="4">
    <name type="scientific">uncultured Sulfurovum sp</name>
    <dbReference type="NCBI Taxonomy" id="269237"/>
    <lineage>
        <taxon>Bacteria</taxon>
        <taxon>Pseudomonadati</taxon>
        <taxon>Campylobacterota</taxon>
        <taxon>Epsilonproteobacteria</taxon>
        <taxon>Campylobacterales</taxon>
        <taxon>Sulfurovaceae</taxon>
        <taxon>Sulfurovum</taxon>
        <taxon>environmental samples</taxon>
    </lineage>
</organism>
<dbReference type="Pfam" id="PF02113">
    <property type="entry name" value="Peptidase_S13"/>
    <property type="match status" value="1"/>
</dbReference>
<dbReference type="PRINTS" id="PR00922">
    <property type="entry name" value="DADACBPTASE3"/>
</dbReference>
<dbReference type="GO" id="GO:0009002">
    <property type="term" value="F:serine-type D-Ala-D-Ala carboxypeptidase activity"/>
    <property type="evidence" value="ECO:0007669"/>
    <property type="project" value="UniProtKB-EC"/>
</dbReference>
<protein>
    <submittedName>
        <fullName evidence="4">D-alanyl-D-alanine carboxypeptidase (EC)</fullName>
        <ecNumber evidence="4">3.4.16.4</ecNumber>
    </submittedName>
</protein>
<keyword evidence="2 4" id="KW-0378">Hydrolase</keyword>
<keyword evidence="3" id="KW-0732">Signal</keyword>
<dbReference type="EMBL" id="CACVAP010000100">
    <property type="protein sequence ID" value="CAA6821971.1"/>
    <property type="molecule type" value="Genomic_DNA"/>
</dbReference>
<dbReference type="InterPro" id="IPR012338">
    <property type="entry name" value="Beta-lactam/transpept-like"/>
</dbReference>
<dbReference type="NCBIfam" id="TIGR00666">
    <property type="entry name" value="PBP4"/>
    <property type="match status" value="1"/>
</dbReference>
<evidence type="ECO:0000313" key="4">
    <source>
        <dbReference type="EMBL" id="CAA6821971.1"/>
    </source>
</evidence>
<name>A0A6S6TFQ7_9BACT</name>
<dbReference type="GO" id="GO:0006508">
    <property type="term" value="P:proteolysis"/>
    <property type="evidence" value="ECO:0007669"/>
    <property type="project" value="InterPro"/>
</dbReference>
<dbReference type="InterPro" id="IPR000667">
    <property type="entry name" value="Peptidase_S13"/>
</dbReference>
<dbReference type="PANTHER" id="PTHR30023:SF0">
    <property type="entry name" value="PENICILLIN-SENSITIVE CARBOXYPEPTIDASE A"/>
    <property type="match status" value="1"/>
</dbReference>
<keyword evidence="4" id="KW-0121">Carboxypeptidase</keyword>
<keyword evidence="4" id="KW-0645">Protease</keyword>
<accession>A0A6S6TFQ7</accession>
<reference evidence="4" key="1">
    <citation type="submission" date="2020-01" db="EMBL/GenBank/DDBJ databases">
        <authorList>
            <person name="Meier V. D."/>
            <person name="Meier V D."/>
        </authorList>
    </citation>
    <scope>NUCLEOTIDE SEQUENCE</scope>
    <source>
        <strain evidence="4">HLG_WM_MAG_06</strain>
    </source>
</reference>
<feature type="chain" id="PRO_5027575678" evidence="3">
    <location>
        <begin position="22"/>
        <end position="472"/>
    </location>
</feature>
<dbReference type="GO" id="GO:0000270">
    <property type="term" value="P:peptidoglycan metabolic process"/>
    <property type="evidence" value="ECO:0007669"/>
    <property type="project" value="TreeGrafter"/>
</dbReference>
<dbReference type="PANTHER" id="PTHR30023">
    <property type="entry name" value="D-ALANYL-D-ALANINE CARBOXYPEPTIDASE"/>
    <property type="match status" value="1"/>
</dbReference>
<dbReference type="AlphaFoldDB" id="A0A6S6TFQ7"/>
<proteinExistence type="inferred from homology"/>
<comment type="similarity">
    <text evidence="1">Belongs to the peptidase S13 family.</text>
</comment>
<dbReference type="SUPFAM" id="SSF56601">
    <property type="entry name" value="beta-lactamase/transpeptidase-like"/>
    <property type="match status" value="1"/>
</dbReference>
<evidence type="ECO:0000256" key="1">
    <source>
        <dbReference type="ARBA" id="ARBA00006096"/>
    </source>
</evidence>
<evidence type="ECO:0000256" key="3">
    <source>
        <dbReference type="SAM" id="SignalP"/>
    </source>
</evidence>
<dbReference type="Gene3D" id="3.40.710.10">
    <property type="entry name" value="DD-peptidase/beta-lactamase superfamily"/>
    <property type="match status" value="1"/>
</dbReference>
<feature type="signal peptide" evidence="3">
    <location>
        <begin position="1"/>
        <end position="21"/>
    </location>
</feature>
<sequence length="472" mass="52358">MIKNICSIVTLLVLYMSSSFSSNIPYGLESEIAHIPINKANYSIHIQSVNSKTPIASWNSHVKRSPASVIKLLTTYSALLKLGFDYRWETKFLYTGSLKNGVLNGDLYVKASGDPTLRTENIFDISSQVRAAGIRKIKGNIIIDRTLFQVASKNNSGFDKNVHSPYNAMPDAIMFNKRKSTICVTPRSKRASISKDVPDQSYKVVNKLKMVNGSCKGGRAWPKVSIKTNASERSTVFLTGKLSKRCGERKICKVVSMPHRAFYYAFKNGLENQGVKVLGTLKLKKVPKKAKYIFSHYSDSLESVISTIAKKSDNVMARQVMLTMGAVSFQGASTPYKSRKAIENTLNKYYILEKGTTHIANGSGLSRTSKLTAKSLANLLDHGYKNYGHRWMNTLAIAGIDGTIKRRFSNSVVYGRAWMKTGTIKRVKNIAGYVEGASGEQYVVVVLVNDQYSRKYGAKLANSVIEWVATSL</sequence>
<gene>
    <name evidence="4" type="ORF">HELGO_WM9014</name>
</gene>
<evidence type="ECO:0000256" key="2">
    <source>
        <dbReference type="ARBA" id="ARBA00022801"/>
    </source>
</evidence>
<dbReference type="EC" id="3.4.16.4" evidence="4"/>